<reference evidence="1" key="2">
    <citation type="journal article" date="2015" name="Fish Shellfish Immunol.">
        <title>Early steps in the European eel (Anguilla anguilla)-Vibrio vulnificus interaction in the gills: Role of the RtxA13 toxin.</title>
        <authorList>
            <person name="Callol A."/>
            <person name="Pajuelo D."/>
            <person name="Ebbesson L."/>
            <person name="Teles M."/>
            <person name="MacKenzie S."/>
            <person name="Amaro C."/>
        </authorList>
    </citation>
    <scope>NUCLEOTIDE SEQUENCE</scope>
</reference>
<sequence length="40" mass="4352">MMSKMSAIAKLAIEIKCGKQVSMNLFHPSGDRADTLTILT</sequence>
<organism evidence="1">
    <name type="scientific">Anguilla anguilla</name>
    <name type="common">European freshwater eel</name>
    <name type="synonym">Muraena anguilla</name>
    <dbReference type="NCBI Taxonomy" id="7936"/>
    <lineage>
        <taxon>Eukaryota</taxon>
        <taxon>Metazoa</taxon>
        <taxon>Chordata</taxon>
        <taxon>Craniata</taxon>
        <taxon>Vertebrata</taxon>
        <taxon>Euteleostomi</taxon>
        <taxon>Actinopterygii</taxon>
        <taxon>Neopterygii</taxon>
        <taxon>Teleostei</taxon>
        <taxon>Anguilliformes</taxon>
        <taxon>Anguillidae</taxon>
        <taxon>Anguilla</taxon>
    </lineage>
</organism>
<dbReference type="EMBL" id="GBXM01005426">
    <property type="protein sequence ID" value="JAI03152.1"/>
    <property type="molecule type" value="Transcribed_RNA"/>
</dbReference>
<name>A0A0E9XL48_ANGAN</name>
<evidence type="ECO:0000313" key="1">
    <source>
        <dbReference type="EMBL" id="JAI03152.1"/>
    </source>
</evidence>
<proteinExistence type="predicted"/>
<dbReference type="AlphaFoldDB" id="A0A0E9XL48"/>
<reference evidence="1" key="1">
    <citation type="submission" date="2014-11" db="EMBL/GenBank/DDBJ databases">
        <authorList>
            <person name="Amaro Gonzalez C."/>
        </authorList>
    </citation>
    <scope>NUCLEOTIDE SEQUENCE</scope>
</reference>
<protein>
    <submittedName>
        <fullName evidence="1">Uncharacterized protein</fullName>
    </submittedName>
</protein>
<accession>A0A0E9XL48</accession>